<dbReference type="GO" id="GO:0007160">
    <property type="term" value="P:cell-matrix adhesion"/>
    <property type="evidence" value="ECO:0007669"/>
    <property type="project" value="TreeGrafter"/>
</dbReference>
<keyword evidence="6 14" id="KW-0732">Signal</keyword>
<name>A0A9Q1DVM9_CONCO</name>
<evidence type="ECO:0000256" key="1">
    <source>
        <dbReference type="ARBA" id="ARBA00004251"/>
    </source>
</evidence>
<dbReference type="FunFam" id="2.10.25.10:FF:000155">
    <property type="entry name" value="Integrin beta"/>
    <property type="match status" value="1"/>
</dbReference>
<evidence type="ECO:0000256" key="6">
    <source>
        <dbReference type="ARBA" id="ARBA00022729"/>
    </source>
</evidence>
<dbReference type="SMART" id="SM01242">
    <property type="entry name" value="Integrin_B_tail"/>
    <property type="match status" value="1"/>
</dbReference>
<dbReference type="Pfam" id="PF23105">
    <property type="entry name" value="EGF_integrin"/>
    <property type="match status" value="1"/>
</dbReference>
<keyword evidence="7" id="KW-0677">Repeat</keyword>
<proteinExistence type="inferred from homology"/>
<dbReference type="Gene3D" id="2.10.25.10">
    <property type="entry name" value="Laminin"/>
    <property type="match status" value="4"/>
</dbReference>
<evidence type="ECO:0000256" key="2">
    <source>
        <dbReference type="ARBA" id="ARBA00007449"/>
    </source>
</evidence>
<keyword evidence="4" id="KW-0245">EGF-like domain</keyword>
<organism evidence="17 18">
    <name type="scientific">Conger conger</name>
    <name type="common">Conger eel</name>
    <name type="synonym">Muraena conger</name>
    <dbReference type="NCBI Taxonomy" id="82655"/>
    <lineage>
        <taxon>Eukaryota</taxon>
        <taxon>Metazoa</taxon>
        <taxon>Chordata</taxon>
        <taxon>Craniata</taxon>
        <taxon>Vertebrata</taxon>
        <taxon>Euteleostomi</taxon>
        <taxon>Actinopterygii</taxon>
        <taxon>Neopterygii</taxon>
        <taxon>Teleostei</taxon>
        <taxon>Anguilliformes</taxon>
        <taxon>Congridae</taxon>
        <taxon>Conger</taxon>
    </lineage>
</organism>
<gene>
    <name evidence="17" type="ORF">COCON_G00050930</name>
</gene>
<dbReference type="GO" id="GO:0005178">
    <property type="term" value="F:integrin binding"/>
    <property type="evidence" value="ECO:0007669"/>
    <property type="project" value="TreeGrafter"/>
</dbReference>
<dbReference type="GO" id="GO:0005925">
    <property type="term" value="C:focal adhesion"/>
    <property type="evidence" value="ECO:0007669"/>
    <property type="project" value="TreeGrafter"/>
</dbReference>
<dbReference type="InterPro" id="IPR036465">
    <property type="entry name" value="vWFA_dom_sf"/>
</dbReference>
<dbReference type="PROSITE" id="PS00243">
    <property type="entry name" value="I_EGF_1"/>
    <property type="match status" value="1"/>
</dbReference>
<dbReference type="InterPro" id="IPR013111">
    <property type="entry name" value="EGF_extracell"/>
</dbReference>
<dbReference type="SUPFAM" id="SSF53300">
    <property type="entry name" value="vWA-like"/>
    <property type="match status" value="1"/>
</dbReference>
<evidence type="ECO:0000256" key="4">
    <source>
        <dbReference type="ARBA" id="ARBA00022536"/>
    </source>
</evidence>
<dbReference type="SUPFAM" id="SSF103575">
    <property type="entry name" value="Plexin repeat"/>
    <property type="match status" value="1"/>
</dbReference>
<evidence type="ECO:0000259" key="16">
    <source>
        <dbReference type="SMART" id="SM01242"/>
    </source>
</evidence>
<feature type="domain" description="Integrin beta subunit VWA" evidence="15">
    <location>
        <begin position="32"/>
        <end position="422"/>
    </location>
</feature>
<dbReference type="SMART" id="SM00187">
    <property type="entry name" value="INB"/>
    <property type="match status" value="1"/>
</dbReference>
<dbReference type="InterPro" id="IPR002369">
    <property type="entry name" value="Integrin_bsu_VWA"/>
</dbReference>
<evidence type="ECO:0000256" key="5">
    <source>
        <dbReference type="ARBA" id="ARBA00022692"/>
    </source>
</evidence>
<dbReference type="InterPro" id="IPR057073">
    <property type="entry name" value="EGF_integrin_2"/>
</dbReference>
<keyword evidence="12" id="KW-0325">Glycoprotein</keyword>
<evidence type="ECO:0000256" key="14">
    <source>
        <dbReference type="SAM" id="SignalP"/>
    </source>
</evidence>
<dbReference type="FunFam" id="2.10.25.10:FF:000043">
    <property type="entry name" value="Integrin beta"/>
    <property type="match status" value="1"/>
</dbReference>
<dbReference type="GO" id="GO:0030593">
    <property type="term" value="P:neutrophil chemotaxis"/>
    <property type="evidence" value="ECO:0007669"/>
    <property type="project" value="TreeGrafter"/>
</dbReference>
<dbReference type="SUPFAM" id="SSF57196">
    <property type="entry name" value="EGF/Laminin"/>
    <property type="match status" value="2"/>
</dbReference>
<feature type="chain" id="PRO_5040461510" description="Integrin beta" evidence="14">
    <location>
        <begin position="20"/>
        <end position="665"/>
    </location>
</feature>
<dbReference type="Proteomes" id="UP001152803">
    <property type="component" value="Unassembled WGS sequence"/>
</dbReference>
<dbReference type="GO" id="GO:0001540">
    <property type="term" value="F:amyloid-beta binding"/>
    <property type="evidence" value="ECO:0007669"/>
    <property type="project" value="TreeGrafter"/>
</dbReference>
<comment type="caution">
    <text evidence="17">The sequence shown here is derived from an EMBL/GenBank/DDBJ whole genome shotgun (WGS) entry which is preliminary data.</text>
</comment>
<keyword evidence="11" id="KW-1015">Disulfide bond</keyword>
<dbReference type="InterPro" id="IPR032695">
    <property type="entry name" value="Integrin_dom_sf"/>
</dbReference>
<dbReference type="GO" id="GO:0009986">
    <property type="term" value="C:cell surface"/>
    <property type="evidence" value="ECO:0007669"/>
    <property type="project" value="TreeGrafter"/>
</dbReference>
<dbReference type="PANTHER" id="PTHR10082">
    <property type="entry name" value="INTEGRIN BETA SUBUNIT"/>
    <property type="match status" value="1"/>
</dbReference>
<keyword evidence="18" id="KW-1185">Reference proteome</keyword>
<dbReference type="PANTHER" id="PTHR10082:SF15">
    <property type="entry name" value="INTEGRIN BETA-2"/>
    <property type="match status" value="1"/>
</dbReference>
<dbReference type="AlphaFoldDB" id="A0A9Q1DVM9"/>
<dbReference type="GO" id="GO:0007159">
    <property type="term" value="P:leukocyte cell-cell adhesion"/>
    <property type="evidence" value="ECO:0007669"/>
    <property type="project" value="TreeGrafter"/>
</dbReference>
<evidence type="ECO:0000313" key="18">
    <source>
        <dbReference type="Proteomes" id="UP001152803"/>
    </source>
</evidence>
<dbReference type="GO" id="GO:0008305">
    <property type="term" value="C:integrin complex"/>
    <property type="evidence" value="ECO:0007669"/>
    <property type="project" value="TreeGrafter"/>
</dbReference>
<dbReference type="PRINTS" id="PR01186">
    <property type="entry name" value="INTEGRINB"/>
</dbReference>
<keyword evidence="10" id="KW-0472">Membrane</keyword>
<keyword evidence="9 13" id="KW-0401">Integrin</keyword>
<dbReference type="GO" id="GO:0019901">
    <property type="term" value="F:protein kinase binding"/>
    <property type="evidence" value="ECO:0007669"/>
    <property type="project" value="TreeGrafter"/>
</dbReference>
<dbReference type="Gene3D" id="2.60.40.1510">
    <property type="entry name" value="ntegrin, alpha v. Chain A, domain 3"/>
    <property type="match status" value="1"/>
</dbReference>
<evidence type="ECO:0000259" key="15">
    <source>
        <dbReference type="SMART" id="SM00187"/>
    </source>
</evidence>
<dbReference type="InterPro" id="IPR057243">
    <property type="entry name" value="Integrin_I-EGF_CS"/>
</dbReference>
<dbReference type="PROSITE" id="PS52047">
    <property type="entry name" value="I_EGF_2"/>
    <property type="match status" value="1"/>
</dbReference>
<evidence type="ECO:0000256" key="8">
    <source>
        <dbReference type="ARBA" id="ARBA00022989"/>
    </source>
</evidence>
<dbReference type="SUPFAM" id="SSF69179">
    <property type="entry name" value="Integrin domains"/>
    <property type="match status" value="1"/>
</dbReference>
<comment type="subcellular location">
    <subcellularLocation>
        <location evidence="1 13">Cell membrane</location>
        <topology evidence="1 13">Single-pass type I membrane protein</topology>
    </subcellularLocation>
</comment>
<keyword evidence="5 13" id="KW-0812">Transmembrane</keyword>
<evidence type="ECO:0000313" key="17">
    <source>
        <dbReference type="EMBL" id="KAJ8282574.1"/>
    </source>
</evidence>
<evidence type="ECO:0000256" key="11">
    <source>
        <dbReference type="ARBA" id="ARBA00023157"/>
    </source>
</evidence>
<evidence type="ECO:0000256" key="10">
    <source>
        <dbReference type="ARBA" id="ARBA00023136"/>
    </source>
</evidence>
<evidence type="ECO:0000256" key="12">
    <source>
        <dbReference type="ARBA" id="ARBA00023180"/>
    </source>
</evidence>
<comment type="similarity">
    <text evidence="2 13">Belongs to the integrin beta chain family.</text>
</comment>
<feature type="domain" description="Integrin beta subunit tail" evidence="16">
    <location>
        <begin position="586"/>
        <end position="663"/>
    </location>
</feature>
<dbReference type="SUPFAM" id="SSF69687">
    <property type="entry name" value="Integrin beta tail domain"/>
    <property type="match status" value="1"/>
</dbReference>
<dbReference type="OrthoDB" id="410592at2759"/>
<keyword evidence="8" id="KW-1133">Transmembrane helix</keyword>
<dbReference type="Gene3D" id="3.30.1680.10">
    <property type="entry name" value="ligand-binding face of the semaphorins, domain 2"/>
    <property type="match status" value="1"/>
</dbReference>
<dbReference type="InterPro" id="IPR036349">
    <property type="entry name" value="Integrin_bsu_tail_dom_sf"/>
</dbReference>
<dbReference type="Pfam" id="PF07965">
    <property type="entry name" value="Integrin_B_tail"/>
    <property type="match status" value="1"/>
</dbReference>
<accession>A0A9Q1DVM9</accession>
<dbReference type="Pfam" id="PF07974">
    <property type="entry name" value="EGF_2"/>
    <property type="match status" value="1"/>
</dbReference>
<sequence>MFHVFHFTVIMGLTFWAQGSHVQECSGSHLNTCEECIASSPGCAWCKESVFDLENPWSPHCDSFANLRKKGCREQDIIDPESRHSVTHLSGRKGRRANLRPQNMSLELRPGRTLTFELQVKRPQTSPVEVYYLTSFAFAGKDSIQRGAHLAGQVLSAVQEVNPEAHSIGFGLFGYHQNLTTEKSENVFSFSHFSSLEPPAEAPKPDAPAPPATSGLQALLQAAVCGDRIGWGQGTRLLVYVSNQYFRAAGQTPDNSTADDRGRCHLRDGQHHFTSQLDYPSVAQLAHRLTENNIQVIFAVTEDLAEKYKELSDRLPKSTVTVLPSDLHNIKAVIGDAYRVLSSTLVVSHTHIEGLNISYTSECGKGQKSSVRGACSIPEKSDKFSLNVTVSSDSCLEPQSLQFQLLGSQDRLSVELKSACRCQCADASSCGYAGKLRCGVCSCDPGRFGTTCECSADQSDAPCRNGEGSPVCSGRGSCECGQCICQTRSDPTELIAGQFCECDNFSCDYHNGRICGGNGRCTCGHCDCHEGFAGKACECTTAVYNCMSHDGALCSNHGQCLCNMCKCEGEYSGPFCETCPFCQNDCVTLAPCVECLAFQSGRFRENCLAMCGNIRHTVVDTLSKGRLCRMRDSQDCIMDYSISKVRGTYSYEAQIKAKRGCSAIR</sequence>
<evidence type="ECO:0000256" key="13">
    <source>
        <dbReference type="RuleBase" id="RU000633"/>
    </source>
</evidence>
<keyword evidence="13" id="KW-0130">Cell adhesion</keyword>
<dbReference type="InterPro" id="IPR015812">
    <property type="entry name" value="Integrin_bsu"/>
</dbReference>
<dbReference type="Gene3D" id="3.40.50.410">
    <property type="entry name" value="von Willebrand factor, type A domain"/>
    <property type="match status" value="1"/>
</dbReference>
<dbReference type="EMBL" id="JAFJMO010000003">
    <property type="protein sequence ID" value="KAJ8282574.1"/>
    <property type="molecule type" value="Genomic_DNA"/>
</dbReference>
<dbReference type="GO" id="GO:0033627">
    <property type="term" value="P:cell adhesion mediated by integrin"/>
    <property type="evidence" value="ECO:0007669"/>
    <property type="project" value="TreeGrafter"/>
</dbReference>
<reference evidence="17" key="1">
    <citation type="journal article" date="2023" name="Science">
        <title>Genome structures resolve the early diversification of teleost fishes.</title>
        <authorList>
            <person name="Parey E."/>
            <person name="Louis A."/>
            <person name="Montfort J."/>
            <person name="Bouchez O."/>
            <person name="Roques C."/>
            <person name="Iampietro C."/>
            <person name="Lluch J."/>
            <person name="Castinel A."/>
            <person name="Donnadieu C."/>
            <person name="Desvignes T."/>
            <person name="Floi Bucao C."/>
            <person name="Jouanno E."/>
            <person name="Wen M."/>
            <person name="Mejri S."/>
            <person name="Dirks R."/>
            <person name="Jansen H."/>
            <person name="Henkel C."/>
            <person name="Chen W.J."/>
            <person name="Zahm M."/>
            <person name="Cabau C."/>
            <person name="Klopp C."/>
            <person name="Thompson A.W."/>
            <person name="Robinson-Rechavi M."/>
            <person name="Braasch I."/>
            <person name="Lecointre G."/>
            <person name="Bobe J."/>
            <person name="Postlethwait J.H."/>
            <person name="Berthelot C."/>
            <person name="Roest Crollius H."/>
            <person name="Guiguen Y."/>
        </authorList>
    </citation>
    <scope>NUCLEOTIDE SEQUENCE</scope>
    <source>
        <strain evidence="17">Concon-B</strain>
    </source>
</reference>
<dbReference type="Pfam" id="PF00362">
    <property type="entry name" value="Integrin_beta"/>
    <property type="match status" value="1"/>
</dbReference>
<evidence type="ECO:0000256" key="7">
    <source>
        <dbReference type="ARBA" id="ARBA00022737"/>
    </source>
</evidence>
<dbReference type="InterPro" id="IPR012896">
    <property type="entry name" value="Integrin_bsu_tail"/>
</dbReference>
<feature type="signal peptide" evidence="14">
    <location>
        <begin position="1"/>
        <end position="19"/>
    </location>
</feature>
<evidence type="ECO:0000256" key="9">
    <source>
        <dbReference type="ARBA" id="ARBA00023037"/>
    </source>
</evidence>
<dbReference type="GO" id="GO:0007229">
    <property type="term" value="P:integrin-mediated signaling pathway"/>
    <property type="evidence" value="ECO:0007669"/>
    <property type="project" value="UniProtKB-KW"/>
</dbReference>
<evidence type="ECO:0000256" key="3">
    <source>
        <dbReference type="ARBA" id="ARBA00022475"/>
    </source>
</evidence>
<keyword evidence="3" id="KW-1003">Cell membrane</keyword>
<protein>
    <recommendedName>
        <fullName evidence="13">Integrin beta</fullName>
    </recommendedName>
</protein>